<evidence type="ECO:0000256" key="4">
    <source>
        <dbReference type="ARBA" id="ARBA00022833"/>
    </source>
</evidence>
<protein>
    <recommendedName>
        <fullName evidence="10">Thiamine biosynthesis protein ThiF</fullName>
    </recommendedName>
</protein>
<keyword evidence="2" id="KW-0479">Metal-binding</keyword>
<dbReference type="AlphaFoldDB" id="A0A374N8F0"/>
<feature type="domain" description="JAB" evidence="7">
    <location>
        <begin position="589"/>
        <end position="683"/>
    </location>
</feature>
<dbReference type="Pfam" id="PF14457">
    <property type="entry name" value="Prok-E2_A"/>
    <property type="match status" value="1"/>
</dbReference>
<feature type="domain" description="THIF-type NAD/FAD binding fold" evidence="6">
    <location>
        <begin position="336"/>
        <end position="444"/>
    </location>
</feature>
<keyword evidence="4" id="KW-0862">Zinc</keyword>
<evidence type="ECO:0000256" key="5">
    <source>
        <dbReference type="ARBA" id="ARBA00023049"/>
    </source>
</evidence>
<dbReference type="Gene3D" id="3.40.50.720">
    <property type="entry name" value="NAD(P)-binding Rossmann-like Domain"/>
    <property type="match status" value="1"/>
</dbReference>
<proteinExistence type="predicted"/>
<gene>
    <name evidence="8" type="ORF">DXD90_00060</name>
</gene>
<sequence>MKDYNHKITNGSPIRGEYLKLSRAKAIYKAAMVHPYTKDVLCYVNGKGDAIVKMRMTHLEIPDEPIYEIWDEEEIAIICHSKDINIPEVYALRKDFPTELPHSNAKPFTRPVSLCVSDVAFADIRPQFNAHDFLNSIRRWFSLNSINKLHESNRPLEVFFGFQEVCCILNERLGGNPYIKYSPKTKYSSTLEFVEKSKATHYLIGIPTEKIHANNFVRIPQTMGDLKDVQSTDEFSLTDSLLAVLTKSVAGKATLPLVISIYITQTSKDDKKTSQELFLIKTNCLPKDIVHKKKVLTKDAFEKWFYELSVEVVLLEFMTSRSGNAINNGIKEWFKKVGVIGTGTLGSAVIDHFVRQGCSEEICLVDCDILLPHNLSRHTLTTDKVMTSKVRAINDSYHGILFQKINAIEGNFLTLSRNDRERLFKDTELIMDFSTSIAVERKLADEEHTFRRCTSFLNPKGDDVVLLIEDKDRNSRLDLLEMDYYRNLIVDERFALHLEQSGTVRTNTFSCRSESMILNYENVRVLSAIISKQIRKYYTLGQACLSIWHFDAEKGTVSSLPMTITNWHHEVLGDIQVYISDAVEKEIQTMTFTSPNKETGGCLFGSYDRNHNSIYVYYMVPAPEDSIHSPVSFVRGFKGLTAEYERITKLTYHQVRYLGEWHSHPNMPNTPSETDKKQFKELWEEQQSQDLPFVQMIYGNNGLFVAAVM</sequence>
<accession>A0A374N8F0</accession>
<dbReference type="EMBL" id="QSOF01000001">
    <property type="protein sequence ID" value="RGI79964.1"/>
    <property type="molecule type" value="Genomic_DNA"/>
</dbReference>
<dbReference type="InterPro" id="IPR000594">
    <property type="entry name" value="ThiF_NAD_FAD-bd"/>
</dbReference>
<dbReference type="Pfam" id="PF14464">
    <property type="entry name" value="Prok-JAB"/>
    <property type="match status" value="1"/>
</dbReference>
<evidence type="ECO:0000313" key="8">
    <source>
        <dbReference type="EMBL" id="RGI79964.1"/>
    </source>
</evidence>
<dbReference type="GO" id="GO:0006508">
    <property type="term" value="P:proteolysis"/>
    <property type="evidence" value="ECO:0007669"/>
    <property type="project" value="UniProtKB-KW"/>
</dbReference>
<dbReference type="SUPFAM" id="SSF102712">
    <property type="entry name" value="JAB1/MPN domain"/>
    <property type="match status" value="1"/>
</dbReference>
<evidence type="ECO:0008006" key="10">
    <source>
        <dbReference type="Google" id="ProtNLM"/>
    </source>
</evidence>
<dbReference type="RefSeq" id="WP_117962368.1">
    <property type="nucleotide sequence ID" value="NZ_JAQCWL010000007.1"/>
</dbReference>
<evidence type="ECO:0000256" key="2">
    <source>
        <dbReference type="ARBA" id="ARBA00022723"/>
    </source>
</evidence>
<dbReference type="Proteomes" id="UP000263754">
    <property type="component" value="Unassembled WGS sequence"/>
</dbReference>
<evidence type="ECO:0000313" key="9">
    <source>
        <dbReference type="Proteomes" id="UP000263754"/>
    </source>
</evidence>
<dbReference type="GO" id="GO:0008237">
    <property type="term" value="F:metallopeptidase activity"/>
    <property type="evidence" value="ECO:0007669"/>
    <property type="project" value="UniProtKB-KW"/>
</dbReference>
<dbReference type="SUPFAM" id="SSF69572">
    <property type="entry name" value="Activating enzymes of the ubiquitin-like proteins"/>
    <property type="match status" value="1"/>
</dbReference>
<reference evidence="8 9" key="1">
    <citation type="submission" date="2018-08" db="EMBL/GenBank/DDBJ databases">
        <title>A genome reference for cultivated species of the human gut microbiota.</title>
        <authorList>
            <person name="Zou Y."/>
            <person name="Xue W."/>
            <person name="Luo G."/>
        </authorList>
    </citation>
    <scope>NUCLEOTIDE SEQUENCE [LARGE SCALE GENOMIC DNA]</scope>
    <source>
        <strain evidence="8 9">TM10-17</strain>
    </source>
</reference>
<organism evidence="8 9">
    <name type="scientific">Bacteroides uniformis</name>
    <dbReference type="NCBI Taxonomy" id="820"/>
    <lineage>
        <taxon>Bacteria</taxon>
        <taxon>Pseudomonadati</taxon>
        <taxon>Bacteroidota</taxon>
        <taxon>Bacteroidia</taxon>
        <taxon>Bacteroidales</taxon>
        <taxon>Bacteroidaceae</taxon>
        <taxon>Bacteroides</taxon>
    </lineage>
</organism>
<dbReference type="GO" id="GO:0008641">
    <property type="term" value="F:ubiquitin-like modifier activating enzyme activity"/>
    <property type="evidence" value="ECO:0007669"/>
    <property type="project" value="InterPro"/>
</dbReference>
<evidence type="ECO:0000259" key="7">
    <source>
        <dbReference type="Pfam" id="PF14464"/>
    </source>
</evidence>
<evidence type="ECO:0000256" key="1">
    <source>
        <dbReference type="ARBA" id="ARBA00022670"/>
    </source>
</evidence>
<dbReference type="InterPro" id="IPR028090">
    <property type="entry name" value="JAB_dom_prok"/>
</dbReference>
<dbReference type="InterPro" id="IPR035985">
    <property type="entry name" value="Ubiquitin-activating_enz"/>
</dbReference>
<dbReference type="Gene3D" id="3.40.140.10">
    <property type="entry name" value="Cytidine Deaminase, domain 2"/>
    <property type="match status" value="1"/>
</dbReference>
<keyword evidence="5" id="KW-0482">Metalloprotease</keyword>
<evidence type="ECO:0000256" key="3">
    <source>
        <dbReference type="ARBA" id="ARBA00022801"/>
    </source>
</evidence>
<dbReference type="Pfam" id="PF00899">
    <property type="entry name" value="ThiF"/>
    <property type="match status" value="1"/>
</dbReference>
<name>A0A374N8F0_BACUN</name>
<keyword evidence="3" id="KW-0378">Hydrolase</keyword>
<comment type="caution">
    <text evidence="8">The sequence shown here is derived from an EMBL/GenBank/DDBJ whole genome shotgun (WGS) entry which is preliminary data.</text>
</comment>
<dbReference type="InterPro" id="IPR032865">
    <property type="entry name" value="Prok-E2_A"/>
</dbReference>
<keyword evidence="1" id="KW-0645">Protease</keyword>
<evidence type="ECO:0000259" key="6">
    <source>
        <dbReference type="Pfam" id="PF00899"/>
    </source>
</evidence>
<dbReference type="GO" id="GO:0046872">
    <property type="term" value="F:metal ion binding"/>
    <property type="evidence" value="ECO:0007669"/>
    <property type="project" value="UniProtKB-KW"/>
</dbReference>